<evidence type="ECO:0000256" key="4">
    <source>
        <dbReference type="ARBA" id="ARBA00022737"/>
    </source>
</evidence>
<organism evidence="12 13">
    <name type="scientific">Mucuna pruriens</name>
    <name type="common">Velvet bean</name>
    <name type="synonym">Dolichos pruriens</name>
    <dbReference type="NCBI Taxonomy" id="157652"/>
    <lineage>
        <taxon>Eukaryota</taxon>
        <taxon>Viridiplantae</taxon>
        <taxon>Streptophyta</taxon>
        <taxon>Embryophyta</taxon>
        <taxon>Tracheophyta</taxon>
        <taxon>Spermatophyta</taxon>
        <taxon>Magnoliopsida</taxon>
        <taxon>eudicotyledons</taxon>
        <taxon>Gunneridae</taxon>
        <taxon>Pentapetalae</taxon>
        <taxon>rosids</taxon>
        <taxon>fabids</taxon>
        <taxon>Fabales</taxon>
        <taxon>Fabaceae</taxon>
        <taxon>Papilionoideae</taxon>
        <taxon>50 kb inversion clade</taxon>
        <taxon>NPAAA clade</taxon>
        <taxon>indigoferoid/millettioid clade</taxon>
        <taxon>Phaseoleae</taxon>
        <taxon>Mucuna</taxon>
    </lineage>
</organism>
<keyword evidence="13" id="KW-1185">Reference proteome</keyword>
<name>A0A371E5H1_MUCPR</name>
<dbReference type="PROSITE" id="PS50011">
    <property type="entry name" value="PROTEIN_KINASE_DOM"/>
    <property type="match status" value="1"/>
</dbReference>
<dbReference type="InterPro" id="IPR000719">
    <property type="entry name" value="Prot_kinase_dom"/>
</dbReference>
<evidence type="ECO:0000313" key="13">
    <source>
        <dbReference type="Proteomes" id="UP000257109"/>
    </source>
</evidence>
<evidence type="ECO:0000256" key="6">
    <source>
        <dbReference type="PROSITE-ProRule" id="PRU00076"/>
    </source>
</evidence>
<dbReference type="Gene3D" id="3.30.200.20">
    <property type="entry name" value="Phosphorylase Kinase, domain 1"/>
    <property type="match status" value="1"/>
</dbReference>
<feature type="non-terminal residue" evidence="12">
    <location>
        <position position="1"/>
    </location>
</feature>
<dbReference type="AlphaFoldDB" id="A0A371E5H1"/>
<reference evidence="12" key="1">
    <citation type="submission" date="2018-05" db="EMBL/GenBank/DDBJ databases">
        <title>Draft genome of Mucuna pruriens seed.</title>
        <authorList>
            <person name="Nnadi N.E."/>
            <person name="Vos R."/>
            <person name="Hasami M.H."/>
            <person name="Devisetty U.K."/>
            <person name="Aguiy J.C."/>
        </authorList>
    </citation>
    <scope>NUCLEOTIDE SEQUENCE [LARGE SCALE GENOMIC DNA]</scope>
    <source>
        <strain evidence="12">JCA_2017</strain>
    </source>
</reference>
<feature type="binding site" evidence="7">
    <location>
        <position position="469"/>
    </location>
    <ligand>
        <name>ATP</name>
        <dbReference type="ChEBI" id="CHEBI:30616"/>
    </ligand>
</feature>
<feature type="domain" description="Protein kinase" evidence="10">
    <location>
        <begin position="440"/>
        <end position="486"/>
    </location>
</feature>
<dbReference type="SUPFAM" id="SSF56112">
    <property type="entry name" value="Protein kinase-like (PK-like)"/>
    <property type="match status" value="1"/>
</dbReference>
<dbReference type="Gene3D" id="2.10.25.10">
    <property type="entry name" value="Laminin"/>
    <property type="match status" value="1"/>
</dbReference>
<comment type="subcellular location">
    <subcellularLocation>
        <location evidence="1">Membrane</location>
        <topology evidence="1">Single-pass membrane protein</topology>
    </subcellularLocation>
</comment>
<dbReference type="InterPro" id="IPR000742">
    <property type="entry name" value="EGF"/>
</dbReference>
<dbReference type="PROSITE" id="PS50026">
    <property type="entry name" value="EGF_3"/>
    <property type="match status" value="1"/>
</dbReference>
<evidence type="ECO:0000256" key="9">
    <source>
        <dbReference type="SAM" id="SignalP"/>
    </source>
</evidence>
<keyword evidence="2 6" id="KW-0245">EGF-like domain</keyword>
<feature type="chain" id="PRO_5016720327" evidence="9">
    <location>
        <begin position="22"/>
        <end position="486"/>
    </location>
</feature>
<dbReference type="SUPFAM" id="SSF57196">
    <property type="entry name" value="EGF/Laminin"/>
    <property type="match status" value="1"/>
</dbReference>
<dbReference type="PROSITE" id="PS00107">
    <property type="entry name" value="PROTEIN_KINASE_ATP"/>
    <property type="match status" value="1"/>
</dbReference>
<dbReference type="FunFam" id="2.10.25.10:FF:000038">
    <property type="entry name" value="Fibrillin 2"/>
    <property type="match status" value="1"/>
</dbReference>
<dbReference type="InterPro" id="IPR017441">
    <property type="entry name" value="Protein_kinase_ATP_BS"/>
</dbReference>
<comment type="caution">
    <text evidence="12">The sequence shown here is derived from an EMBL/GenBank/DDBJ whole genome shotgun (WGS) entry which is preliminary data.</text>
</comment>
<feature type="transmembrane region" description="Helical" evidence="8">
    <location>
        <begin position="359"/>
        <end position="381"/>
    </location>
</feature>
<dbReference type="Proteomes" id="UP000257109">
    <property type="component" value="Unassembled WGS sequence"/>
</dbReference>
<evidence type="ECO:0000256" key="2">
    <source>
        <dbReference type="ARBA" id="ARBA00022536"/>
    </source>
</evidence>
<dbReference type="GO" id="GO:0005524">
    <property type="term" value="F:ATP binding"/>
    <property type="evidence" value="ECO:0007669"/>
    <property type="project" value="UniProtKB-UniRule"/>
</dbReference>
<dbReference type="Pfam" id="PF07645">
    <property type="entry name" value="EGF_CA"/>
    <property type="match status" value="1"/>
</dbReference>
<feature type="domain" description="EGF-like" evidence="11">
    <location>
        <begin position="238"/>
        <end position="287"/>
    </location>
</feature>
<dbReference type="CDD" id="cd00054">
    <property type="entry name" value="EGF_CA"/>
    <property type="match status" value="1"/>
</dbReference>
<dbReference type="SMART" id="SM00181">
    <property type="entry name" value="EGF"/>
    <property type="match status" value="2"/>
</dbReference>
<keyword evidence="8" id="KW-0472">Membrane</keyword>
<comment type="caution">
    <text evidence="6">Lacks conserved residue(s) required for the propagation of feature annotation.</text>
</comment>
<keyword evidence="4" id="KW-0677">Repeat</keyword>
<dbReference type="GO" id="GO:0030247">
    <property type="term" value="F:polysaccharide binding"/>
    <property type="evidence" value="ECO:0007669"/>
    <property type="project" value="InterPro"/>
</dbReference>
<dbReference type="Pfam" id="PF13947">
    <property type="entry name" value="GUB_WAK_bind"/>
    <property type="match status" value="1"/>
</dbReference>
<evidence type="ECO:0000256" key="7">
    <source>
        <dbReference type="PROSITE-ProRule" id="PRU10141"/>
    </source>
</evidence>
<feature type="signal peptide" evidence="9">
    <location>
        <begin position="1"/>
        <end position="21"/>
    </location>
</feature>
<evidence type="ECO:0000259" key="11">
    <source>
        <dbReference type="PROSITE" id="PS50026"/>
    </source>
</evidence>
<evidence type="ECO:0000256" key="8">
    <source>
        <dbReference type="SAM" id="Phobius"/>
    </source>
</evidence>
<keyword evidence="12" id="KW-0418">Kinase</keyword>
<dbReference type="GO" id="GO:0004672">
    <property type="term" value="F:protein kinase activity"/>
    <property type="evidence" value="ECO:0007669"/>
    <property type="project" value="InterPro"/>
</dbReference>
<keyword evidence="7" id="KW-0547">Nucleotide-binding</keyword>
<proteinExistence type="predicted"/>
<dbReference type="InterPro" id="IPR025287">
    <property type="entry name" value="WAK_GUB"/>
</dbReference>
<dbReference type="EMBL" id="QJKJ01016248">
    <property type="protein sequence ID" value="RDX61253.1"/>
    <property type="molecule type" value="Genomic_DNA"/>
</dbReference>
<dbReference type="InterPro" id="IPR049883">
    <property type="entry name" value="NOTCH1_EGF-like"/>
</dbReference>
<evidence type="ECO:0000256" key="1">
    <source>
        <dbReference type="ARBA" id="ARBA00004167"/>
    </source>
</evidence>
<evidence type="ECO:0000259" key="10">
    <source>
        <dbReference type="PROSITE" id="PS50011"/>
    </source>
</evidence>
<gene>
    <name evidence="12" type="primary">WAK2</name>
    <name evidence="12" type="ORF">CR513_60531</name>
</gene>
<dbReference type="InterPro" id="IPR011009">
    <property type="entry name" value="Kinase-like_dom_sf"/>
</dbReference>
<accession>A0A371E5H1</accession>
<sequence length="486" mass="53415">MGLRARQMQLTLVLLIALAAADQTLPGCPNTCGSVSVPYPFGIGSANGNNCFFEEALELTCKNSTLFRGNGNVQILTISLDGKMDMLAFVSEVCKNGSGRGVTQGNEPSLRTPAFAISSEDNKFVSVGCDTFGYLNSYLNDIKSSTGCLTTCGSEESMESMQRDGNCTGIGCCQVDIPPGMKDISVQAFSFNNFNSSYLFNNCSYSFVVKDGNYTFSVDHLNKLPFQKAPFVVHWTVGNDTCQISMDKPNYACKNNSDCKDSPTGYGYRCQCKQGFDGNPYHPDGCQEIRSQFYFSLFCYALVDIEECKMGTHNCISEQNCRETEGSFDCFCPEGQFGNGTRVGGGCQQRQPHDVIPKVTVGASVGVIALFIGTSWLYLIYQKRKLIKLKEKFFQQNGGMILKQQLSAREHSSQFSAREHSSQSTTIFTAKQLKKATNNFDENLIIGKGGYGTVFKGFLSDNKIVAIKKSKIVDHSQVEQFVNEVV</sequence>
<keyword evidence="8" id="KW-0812">Transmembrane</keyword>
<keyword evidence="3 9" id="KW-0732">Signal</keyword>
<keyword evidence="5 6" id="KW-1015">Disulfide bond</keyword>
<dbReference type="GO" id="GO:0016020">
    <property type="term" value="C:membrane"/>
    <property type="evidence" value="ECO:0007669"/>
    <property type="project" value="UniProtKB-SubCell"/>
</dbReference>
<dbReference type="OrthoDB" id="1418535at2759"/>
<keyword evidence="12" id="KW-0808">Transferase</keyword>
<protein>
    <submittedName>
        <fullName evidence="12">Wall-associated receptor kinase 2</fullName>
    </submittedName>
</protein>
<keyword evidence="8" id="KW-1133">Transmembrane helix</keyword>
<keyword evidence="12" id="KW-0675">Receptor</keyword>
<evidence type="ECO:0000256" key="5">
    <source>
        <dbReference type="ARBA" id="ARBA00023157"/>
    </source>
</evidence>
<evidence type="ECO:0000313" key="12">
    <source>
        <dbReference type="EMBL" id="RDX61253.1"/>
    </source>
</evidence>
<dbReference type="PANTHER" id="PTHR33491">
    <property type="entry name" value="OSJNBA0016N04.9 PROTEIN"/>
    <property type="match status" value="1"/>
</dbReference>
<feature type="disulfide bond" evidence="6">
    <location>
        <begin position="253"/>
        <end position="270"/>
    </location>
</feature>
<feature type="non-terminal residue" evidence="12">
    <location>
        <position position="486"/>
    </location>
</feature>
<evidence type="ECO:0000256" key="3">
    <source>
        <dbReference type="ARBA" id="ARBA00022729"/>
    </source>
</evidence>
<keyword evidence="7" id="KW-0067">ATP-binding</keyword>